<evidence type="ECO:0000313" key="2">
    <source>
        <dbReference type="Proteomes" id="UP000239861"/>
    </source>
</evidence>
<sequence length="125" mass="14641">MINKDTYFDEPDFKSHMYFLIEEASLIVEKDPFEALKMFNDANKLYDEVGCFALGTLDLAVSIVVNIAKQDVEKSLNYLNIIEVDYYRLEALEKIRQYPQSKEIVDLIDKMINELKNIIDSYEKV</sequence>
<organism evidence="1 2">
    <name type="scientific">Malaciobacter marinus</name>
    <dbReference type="NCBI Taxonomy" id="505249"/>
    <lineage>
        <taxon>Bacteria</taxon>
        <taxon>Pseudomonadati</taxon>
        <taxon>Campylobacterota</taxon>
        <taxon>Epsilonproteobacteria</taxon>
        <taxon>Campylobacterales</taxon>
        <taxon>Arcobacteraceae</taxon>
        <taxon>Malaciobacter</taxon>
    </lineage>
</organism>
<comment type="caution">
    <text evidence="1">The sequence shown here is derived from an EMBL/GenBank/DDBJ whole genome shotgun (WGS) entry which is preliminary data.</text>
</comment>
<dbReference type="AlphaFoldDB" id="A0AB36ZSK2"/>
<accession>A0AB36ZSK2</accession>
<gene>
    <name evidence="1" type="ORF">B0F89_1534</name>
</gene>
<evidence type="ECO:0008006" key="3">
    <source>
        <dbReference type="Google" id="ProtNLM"/>
    </source>
</evidence>
<evidence type="ECO:0000313" key="1">
    <source>
        <dbReference type="EMBL" id="PPK57185.1"/>
    </source>
</evidence>
<name>A0AB36ZSK2_9BACT</name>
<dbReference type="Proteomes" id="UP000239861">
    <property type="component" value="Unassembled WGS sequence"/>
</dbReference>
<dbReference type="RefSeq" id="WP_104412938.1">
    <property type="nucleotide sequence ID" value="NZ_PTIW01000053.1"/>
</dbReference>
<proteinExistence type="predicted"/>
<reference evidence="1 2" key="1">
    <citation type="submission" date="2018-02" db="EMBL/GenBank/DDBJ databases">
        <title>Subsurface microbial communities from deep shales in Ohio and West Virginia, USA.</title>
        <authorList>
            <person name="Wrighton K."/>
        </authorList>
    </citation>
    <scope>NUCLEOTIDE SEQUENCE [LARGE SCALE GENOMIC DNA]</scope>
    <source>
        <strain evidence="1 2">MARC-MIP3H16</strain>
    </source>
</reference>
<dbReference type="EMBL" id="PTIW01000053">
    <property type="protein sequence ID" value="PPK57185.1"/>
    <property type="molecule type" value="Genomic_DNA"/>
</dbReference>
<protein>
    <recommendedName>
        <fullName evidence="3">HEPN domain-containing protein</fullName>
    </recommendedName>
</protein>